<keyword evidence="5" id="KW-0418">Kinase</keyword>
<dbReference type="PRINTS" id="PR00109">
    <property type="entry name" value="TYRKINASE"/>
</dbReference>
<keyword evidence="6" id="KW-0862">Zinc</keyword>
<evidence type="ECO:0000256" key="1">
    <source>
        <dbReference type="ARBA" id="ARBA00022527"/>
    </source>
</evidence>
<evidence type="ECO:0000256" key="3">
    <source>
        <dbReference type="ARBA" id="ARBA00022723"/>
    </source>
</evidence>
<dbReference type="PANTHER" id="PTHR48016:SF4">
    <property type="entry name" value="PROTEIN KINASE DOMAIN-CONTAINING PROTEIN"/>
    <property type="match status" value="1"/>
</dbReference>
<evidence type="ECO:0000256" key="4">
    <source>
        <dbReference type="ARBA" id="ARBA00022741"/>
    </source>
</evidence>
<dbReference type="AlphaFoldDB" id="A0A8H7VN45"/>
<dbReference type="SUPFAM" id="SSF56112">
    <property type="entry name" value="Protein kinase-like (PK-like)"/>
    <property type="match status" value="1"/>
</dbReference>
<dbReference type="Gene3D" id="1.10.510.10">
    <property type="entry name" value="Transferase(Phosphotransferase) domain 1"/>
    <property type="match status" value="1"/>
</dbReference>
<dbReference type="InterPro" id="IPR003096">
    <property type="entry name" value="SM22_calponin"/>
</dbReference>
<dbReference type="PROSITE" id="PS00107">
    <property type="entry name" value="PROTEIN_KINASE_ATP"/>
    <property type="match status" value="1"/>
</dbReference>
<dbReference type="InterPro" id="IPR046349">
    <property type="entry name" value="C1-like_sf"/>
</dbReference>
<feature type="compositionally biased region" description="Low complexity" evidence="9">
    <location>
        <begin position="355"/>
        <end position="380"/>
    </location>
</feature>
<dbReference type="SUPFAM" id="SSF57889">
    <property type="entry name" value="Cysteine-rich domain"/>
    <property type="match status" value="1"/>
</dbReference>
<accession>A0A8H7VN45</accession>
<protein>
    <recommendedName>
        <fullName evidence="15">STE/STE11/CDC15 protein kinase</fullName>
    </recommendedName>
</protein>
<dbReference type="PROSITE" id="PS50021">
    <property type="entry name" value="CH"/>
    <property type="match status" value="1"/>
</dbReference>
<dbReference type="Pfam" id="PF00307">
    <property type="entry name" value="CH"/>
    <property type="match status" value="1"/>
</dbReference>
<evidence type="ECO:0000256" key="7">
    <source>
        <dbReference type="ARBA" id="ARBA00022840"/>
    </source>
</evidence>
<dbReference type="GO" id="GO:0046872">
    <property type="term" value="F:metal ion binding"/>
    <property type="evidence" value="ECO:0007669"/>
    <property type="project" value="UniProtKB-KW"/>
</dbReference>
<dbReference type="EMBL" id="JAEPRB010000033">
    <property type="protein sequence ID" value="KAG2225067.1"/>
    <property type="molecule type" value="Genomic_DNA"/>
</dbReference>
<dbReference type="InterPro" id="IPR001245">
    <property type="entry name" value="Ser-Thr/Tyr_kinase_cat_dom"/>
</dbReference>
<dbReference type="InterPro" id="IPR050538">
    <property type="entry name" value="MAP_kinase_kinase_kinase"/>
</dbReference>
<evidence type="ECO:0000256" key="8">
    <source>
        <dbReference type="PROSITE-ProRule" id="PRU10141"/>
    </source>
</evidence>
<feature type="domain" description="Phorbol-ester/DAG-type" evidence="12">
    <location>
        <begin position="823"/>
        <end position="869"/>
    </location>
</feature>
<organism evidence="13 14">
    <name type="scientific">Circinella minor</name>
    <dbReference type="NCBI Taxonomy" id="1195481"/>
    <lineage>
        <taxon>Eukaryota</taxon>
        <taxon>Fungi</taxon>
        <taxon>Fungi incertae sedis</taxon>
        <taxon>Mucoromycota</taxon>
        <taxon>Mucoromycotina</taxon>
        <taxon>Mucoromycetes</taxon>
        <taxon>Mucorales</taxon>
        <taxon>Lichtheimiaceae</taxon>
        <taxon>Circinella</taxon>
    </lineage>
</organism>
<dbReference type="SMART" id="SM00220">
    <property type="entry name" value="S_TKc"/>
    <property type="match status" value="1"/>
</dbReference>
<dbReference type="InterPro" id="IPR002219">
    <property type="entry name" value="PKC_DAG/PE"/>
</dbReference>
<keyword evidence="4 8" id="KW-0547">Nucleotide-binding</keyword>
<name>A0A8H7VN45_9FUNG</name>
<feature type="region of interest" description="Disordered" evidence="9">
    <location>
        <begin position="249"/>
        <end position="332"/>
    </location>
</feature>
<dbReference type="PROSITE" id="PS00108">
    <property type="entry name" value="PROTEIN_KINASE_ST"/>
    <property type="match status" value="1"/>
</dbReference>
<dbReference type="PANTHER" id="PTHR48016">
    <property type="entry name" value="MAP KINASE KINASE KINASE SSK2-RELATED-RELATED"/>
    <property type="match status" value="1"/>
</dbReference>
<evidence type="ECO:0000313" key="14">
    <source>
        <dbReference type="Proteomes" id="UP000646827"/>
    </source>
</evidence>
<feature type="binding site" evidence="8">
    <location>
        <position position="489"/>
    </location>
    <ligand>
        <name>ATP</name>
        <dbReference type="ChEBI" id="CHEBI:30616"/>
    </ligand>
</feature>
<dbReference type="PROSITE" id="PS50081">
    <property type="entry name" value="ZF_DAG_PE_2"/>
    <property type="match status" value="1"/>
</dbReference>
<dbReference type="Pfam" id="PF00069">
    <property type="entry name" value="Pkinase"/>
    <property type="match status" value="1"/>
</dbReference>
<dbReference type="GO" id="GO:0004709">
    <property type="term" value="F:MAP kinase kinase kinase activity"/>
    <property type="evidence" value="ECO:0007669"/>
    <property type="project" value="TreeGrafter"/>
</dbReference>
<dbReference type="Proteomes" id="UP000646827">
    <property type="component" value="Unassembled WGS sequence"/>
</dbReference>
<evidence type="ECO:0000259" key="11">
    <source>
        <dbReference type="PROSITE" id="PS50021"/>
    </source>
</evidence>
<dbReference type="InterPro" id="IPR011009">
    <property type="entry name" value="Kinase-like_dom_sf"/>
</dbReference>
<feature type="compositionally biased region" description="Polar residues" evidence="9">
    <location>
        <begin position="261"/>
        <end position="272"/>
    </location>
</feature>
<dbReference type="PROSITE" id="PS50011">
    <property type="entry name" value="PROTEIN_KINASE_DOM"/>
    <property type="match status" value="1"/>
</dbReference>
<keyword evidence="7 8" id="KW-0067">ATP-binding</keyword>
<dbReference type="GO" id="GO:0005737">
    <property type="term" value="C:cytoplasm"/>
    <property type="evidence" value="ECO:0007669"/>
    <property type="project" value="TreeGrafter"/>
</dbReference>
<proteinExistence type="predicted"/>
<dbReference type="PRINTS" id="PR00888">
    <property type="entry name" value="SM22CALPONIN"/>
</dbReference>
<gene>
    <name evidence="13" type="ORF">INT45_003267</name>
</gene>
<dbReference type="CDD" id="cd00029">
    <property type="entry name" value="C1"/>
    <property type="match status" value="1"/>
</dbReference>
<evidence type="ECO:0000256" key="2">
    <source>
        <dbReference type="ARBA" id="ARBA00022679"/>
    </source>
</evidence>
<evidence type="ECO:0000259" key="12">
    <source>
        <dbReference type="PROSITE" id="PS50081"/>
    </source>
</evidence>
<evidence type="ECO:0000256" key="5">
    <source>
        <dbReference type="ARBA" id="ARBA00022777"/>
    </source>
</evidence>
<evidence type="ECO:0000256" key="6">
    <source>
        <dbReference type="ARBA" id="ARBA00022833"/>
    </source>
</evidence>
<feature type="compositionally biased region" description="Polar residues" evidence="9">
    <location>
        <begin position="317"/>
        <end position="332"/>
    </location>
</feature>
<keyword evidence="1" id="KW-0723">Serine/threonine-protein kinase</keyword>
<evidence type="ECO:0000313" key="13">
    <source>
        <dbReference type="EMBL" id="KAG2225067.1"/>
    </source>
</evidence>
<keyword evidence="14" id="KW-1185">Reference proteome</keyword>
<dbReference type="InterPro" id="IPR001715">
    <property type="entry name" value="CH_dom"/>
</dbReference>
<feature type="compositionally biased region" description="Polar residues" evidence="9">
    <location>
        <begin position="749"/>
        <end position="770"/>
    </location>
</feature>
<dbReference type="OrthoDB" id="8693905at2759"/>
<comment type="caution">
    <text evidence="13">The sequence shown here is derived from an EMBL/GenBank/DDBJ whole genome shotgun (WGS) entry which is preliminary data.</text>
</comment>
<dbReference type="InterPro" id="IPR008271">
    <property type="entry name" value="Ser/Thr_kinase_AS"/>
</dbReference>
<feature type="compositionally biased region" description="Basic residues" evidence="9">
    <location>
        <begin position="388"/>
        <end position="405"/>
    </location>
</feature>
<dbReference type="CDD" id="cd06627">
    <property type="entry name" value="STKc_Cdc7_like"/>
    <property type="match status" value="1"/>
</dbReference>
<dbReference type="SMART" id="SM00109">
    <property type="entry name" value="C1"/>
    <property type="match status" value="1"/>
</dbReference>
<evidence type="ECO:0008006" key="15">
    <source>
        <dbReference type="Google" id="ProtNLM"/>
    </source>
</evidence>
<dbReference type="Gene3D" id="3.30.60.20">
    <property type="match status" value="1"/>
</dbReference>
<feature type="domain" description="Calponin-homology (CH)" evidence="11">
    <location>
        <begin position="67"/>
        <end position="177"/>
    </location>
</feature>
<feature type="compositionally biased region" description="Basic and acidic residues" evidence="9">
    <location>
        <begin position="296"/>
        <end position="306"/>
    </location>
</feature>
<feature type="region of interest" description="Disordered" evidence="9">
    <location>
        <begin position="355"/>
        <end position="419"/>
    </location>
</feature>
<dbReference type="InterPro" id="IPR017441">
    <property type="entry name" value="Protein_kinase_ATP_BS"/>
</dbReference>
<reference evidence="13 14" key="1">
    <citation type="submission" date="2020-12" db="EMBL/GenBank/DDBJ databases">
        <title>Metabolic potential, ecology and presence of endohyphal bacteria is reflected in genomic diversity of Mucoromycotina.</title>
        <authorList>
            <person name="Muszewska A."/>
            <person name="Okrasinska A."/>
            <person name="Steczkiewicz K."/>
            <person name="Drgas O."/>
            <person name="Orlowska M."/>
            <person name="Perlinska-Lenart U."/>
            <person name="Aleksandrzak-Piekarczyk T."/>
            <person name="Szatraj K."/>
            <person name="Zielenkiewicz U."/>
            <person name="Pilsyk S."/>
            <person name="Malc E."/>
            <person name="Mieczkowski P."/>
            <person name="Kruszewska J.S."/>
            <person name="Biernat P."/>
            <person name="Pawlowska J."/>
        </authorList>
    </citation>
    <scope>NUCLEOTIDE SEQUENCE [LARGE SCALE GENOMIC DNA]</scope>
    <source>
        <strain evidence="13 14">CBS 142.35</strain>
    </source>
</reference>
<keyword evidence="3" id="KW-0479">Metal-binding</keyword>
<evidence type="ECO:0000259" key="10">
    <source>
        <dbReference type="PROSITE" id="PS50011"/>
    </source>
</evidence>
<dbReference type="InterPro" id="IPR036872">
    <property type="entry name" value="CH_dom_sf"/>
</dbReference>
<dbReference type="GO" id="GO:0005524">
    <property type="term" value="F:ATP binding"/>
    <property type="evidence" value="ECO:0007669"/>
    <property type="project" value="UniProtKB-UniRule"/>
</dbReference>
<evidence type="ECO:0000256" key="9">
    <source>
        <dbReference type="SAM" id="MobiDB-lite"/>
    </source>
</evidence>
<dbReference type="SMART" id="SM00033">
    <property type="entry name" value="CH"/>
    <property type="match status" value="1"/>
</dbReference>
<feature type="domain" description="Protein kinase" evidence="10">
    <location>
        <begin position="460"/>
        <end position="710"/>
    </location>
</feature>
<sequence length="981" mass="109066">MSVIPSAINTEALNNTTATITTTTSLLSPNSATTTTTAGATATQNRIARSKSGADILFDKMKQDQLNHDKQKAINFLNTILIDDDHHTCIEVDHLHDELKDGVLLCNLVNKLRPGTIKHVGQRDLSFIKMDNITRFLQGARQLGLNDAQLFETIDLFEAKDIPAIHQQKGKDVGDQDEVKEKHHFQLVSKETNAPIVITCSEDNNHRNDGNTAGQDPGSCDNVSFICNYRDVREIFSLSPTAITTSSLSLQSQLQQHPGDDNNSGIEINSSFVRPPKSPLRPTSKKRRSSHQQESLCHKSTEDLKLRRPSAPAVSCPNRTHNTNKTSCTLNNSNNSMCAEGSIYLSRTSSASSCHSFLSSASSSESSETPLTPSSATLSANDDSTQYRRQHRRKSATFAARHHSPSHSDEIHQQQTESLGRKLDRHLLKSMEVIKQENGGTKGREKLLLKSKDGLTRAQYQLGNCIGKGQFGSVYRALDMSTGETVAVKRIRLDDAELDKEIMKEVSLLRALGHSNVIQYLGFIRSKHHMNIVLEYAENGSLMSTLKAFGSFPEKLVASFCIKILNGLEYLHANEVVHCDLKAANILTTKTGDVKLSDFGVSLNLKIKASDPGSVSGTPNWMAPEVIELKGASTKSDIWSLGCTLIELVTGKPPYADMIAMSAMFRIVEDNYPPLPSNISQEMHSFLLCCFQKDPEERPTATQLKEHSWIRANQRRLKKNNQSSTHGISTYLEQYKRSHNKRNSIIRPASSSSDYCHPLEQQQQRPSTPQLLFTKDETLSSRTNTTSTNYHYDTRATSLDIGYSSKISHDSSLASSVNEDYTTHRFIQTSFGKVVECKVCGDLTKSQAIFCEVCALICHKDCKKLAFSCPPKVKDQQPSYDWVFSAKIYNRSNQDRSGSQDSTQSANAIQEISTTWSHQPQDTFNISLENHPEAESIRKYSKALGLTPQEQRALIENQALLSHTLALQHMNPKAVEKLLKN</sequence>
<dbReference type="Gene3D" id="1.10.418.10">
    <property type="entry name" value="Calponin-like domain"/>
    <property type="match status" value="1"/>
</dbReference>
<feature type="region of interest" description="Disordered" evidence="9">
    <location>
        <begin position="747"/>
        <end position="770"/>
    </location>
</feature>
<dbReference type="SUPFAM" id="SSF47576">
    <property type="entry name" value="Calponin-homology domain, CH-domain"/>
    <property type="match status" value="1"/>
</dbReference>
<keyword evidence="2" id="KW-0808">Transferase</keyword>
<dbReference type="InterPro" id="IPR000719">
    <property type="entry name" value="Prot_kinase_dom"/>
</dbReference>